<dbReference type="PROSITE" id="PS00280">
    <property type="entry name" value="BPTI_KUNITZ_1"/>
    <property type="match status" value="1"/>
</dbReference>
<accession>A0A9N9WLB6</accession>
<reference evidence="5" key="1">
    <citation type="submission" date="2021-12" db="EMBL/GenBank/DDBJ databases">
        <authorList>
            <person name="King R."/>
        </authorList>
    </citation>
    <scope>NUCLEOTIDE SEQUENCE</scope>
</reference>
<dbReference type="InterPro" id="IPR020901">
    <property type="entry name" value="Prtase_inh_Kunz-CS"/>
</dbReference>
<evidence type="ECO:0000256" key="2">
    <source>
        <dbReference type="ARBA" id="ARBA00022900"/>
    </source>
</evidence>
<sequence length="159" mass="17932">MLDPNNKEIWNGWDPPPGAEETWKEWLLEYKLHARDNAGYLTEEQIKNGTLPAGHDIPDWPREWKDLAAGYGGIPPPPWAYVPKNLGKPPQCYEPPLLGDCDESMSRFAYNPYVDECKEFQYSGCGGNKNNFLTMEGCEKVCINPVMGCDPDSDIPVPK</sequence>
<proteinExistence type="predicted"/>
<keyword evidence="6" id="KW-1185">Reference proteome</keyword>
<dbReference type="Gene3D" id="4.10.410.10">
    <property type="entry name" value="Pancreatic trypsin inhibitor Kunitz domain"/>
    <property type="match status" value="1"/>
</dbReference>
<feature type="domain" description="BPTI/Kunitz inhibitor" evidence="4">
    <location>
        <begin position="92"/>
        <end position="142"/>
    </location>
</feature>
<dbReference type="PANTHER" id="PTHR10083">
    <property type="entry name" value="KUNITZ-TYPE PROTEASE INHIBITOR-RELATED"/>
    <property type="match status" value="1"/>
</dbReference>
<dbReference type="InterPro" id="IPR002223">
    <property type="entry name" value="Kunitz_BPTI"/>
</dbReference>
<dbReference type="EMBL" id="OU893339">
    <property type="protein sequence ID" value="CAG9795501.1"/>
    <property type="molecule type" value="Genomic_DNA"/>
</dbReference>
<dbReference type="PRINTS" id="PR00759">
    <property type="entry name" value="BASICPTASE"/>
</dbReference>
<evidence type="ECO:0000313" key="5">
    <source>
        <dbReference type="EMBL" id="CAG9795501.1"/>
    </source>
</evidence>
<dbReference type="GO" id="GO:0005615">
    <property type="term" value="C:extracellular space"/>
    <property type="evidence" value="ECO:0007669"/>
    <property type="project" value="TreeGrafter"/>
</dbReference>
<dbReference type="GO" id="GO:0004867">
    <property type="term" value="F:serine-type endopeptidase inhibitor activity"/>
    <property type="evidence" value="ECO:0007669"/>
    <property type="project" value="UniProtKB-KW"/>
</dbReference>
<dbReference type="Pfam" id="PF00014">
    <property type="entry name" value="Kunitz_BPTI"/>
    <property type="match status" value="1"/>
</dbReference>
<keyword evidence="2" id="KW-0722">Serine protease inhibitor</keyword>
<evidence type="ECO:0000256" key="1">
    <source>
        <dbReference type="ARBA" id="ARBA00022690"/>
    </source>
</evidence>
<dbReference type="SUPFAM" id="SSF57362">
    <property type="entry name" value="BPTI-like"/>
    <property type="match status" value="1"/>
</dbReference>
<evidence type="ECO:0000259" key="4">
    <source>
        <dbReference type="PROSITE" id="PS50279"/>
    </source>
</evidence>
<dbReference type="InterPro" id="IPR036880">
    <property type="entry name" value="Kunitz_BPTI_sf"/>
</dbReference>
<dbReference type="Proteomes" id="UP001153714">
    <property type="component" value="Chromosome 8"/>
</dbReference>
<dbReference type="CDD" id="cd00109">
    <property type="entry name" value="Kunitz-type"/>
    <property type="match status" value="1"/>
</dbReference>
<evidence type="ECO:0000256" key="3">
    <source>
        <dbReference type="ARBA" id="ARBA00023157"/>
    </source>
</evidence>
<name>A0A9N9WLB6_9NEOP</name>
<keyword evidence="3" id="KW-1015">Disulfide bond</keyword>
<gene>
    <name evidence="5" type="ORF">DIATSA_LOCUS12760</name>
</gene>
<keyword evidence="1" id="KW-0646">Protease inhibitor</keyword>
<organism evidence="5 6">
    <name type="scientific">Diatraea saccharalis</name>
    <name type="common">sugarcane borer</name>
    <dbReference type="NCBI Taxonomy" id="40085"/>
    <lineage>
        <taxon>Eukaryota</taxon>
        <taxon>Metazoa</taxon>
        <taxon>Ecdysozoa</taxon>
        <taxon>Arthropoda</taxon>
        <taxon>Hexapoda</taxon>
        <taxon>Insecta</taxon>
        <taxon>Pterygota</taxon>
        <taxon>Neoptera</taxon>
        <taxon>Endopterygota</taxon>
        <taxon>Lepidoptera</taxon>
        <taxon>Glossata</taxon>
        <taxon>Ditrysia</taxon>
        <taxon>Pyraloidea</taxon>
        <taxon>Crambidae</taxon>
        <taxon>Crambinae</taxon>
        <taxon>Diatraea</taxon>
    </lineage>
</organism>
<protein>
    <recommendedName>
        <fullName evidence="4">BPTI/Kunitz inhibitor domain-containing protein</fullName>
    </recommendedName>
</protein>
<dbReference type="SMART" id="SM00131">
    <property type="entry name" value="KU"/>
    <property type="match status" value="1"/>
</dbReference>
<dbReference type="OrthoDB" id="4473401at2759"/>
<dbReference type="PROSITE" id="PS50279">
    <property type="entry name" value="BPTI_KUNITZ_2"/>
    <property type="match status" value="1"/>
</dbReference>
<evidence type="ECO:0000313" key="6">
    <source>
        <dbReference type="Proteomes" id="UP001153714"/>
    </source>
</evidence>
<dbReference type="AlphaFoldDB" id="A0A9N9WLB6"/>
<reference evidence="5" key="2">
    <citation type="submission" date="2022-10" db="EMBL/GenBank/DDBJ databases">
        <authorList>
            <consortium name="ENA_rothamsted_submissions"/>
            <consortium name="culmorum"/>
            <person name="King R."/>
        </authorList>
    </citation>
    <scope>NUCLEOTIDE SEQUENCE</scope>
</reference>
<dbReference type="InterPro" id="IPR050098">
    <property type="entry name" value="TFPI/VKTCI-like"/>
</dbReference>
<dbReference type="PANTHER" id="PTHR10083:SF374">
    <property type="entry name" value="BPTI_KUNITZ INHIBITOR DOMAIN-CONTAINING PROTEIN"/>
    <property type="match status" value="1"/>
</dbReference>